<feature type="compositionally biased region" description="Basic and acidic residues" evidence="1">
    <location>
        <begin position="193"/>
        <end position="207"/>
    </location>
</feature>
<keyword evidence="2" id="KW-0472">Membrane</keyword>
<gene>
    <name evidence="3" type="ORF">PTSG_02089</name>
</gene>
<feature type="compositionally biased region" description="Acidic residues" evidence="1">
    <location>
        <begin position="215"/>
        <end position="231"/>
    </location>
</feature>
<evidence type="ECO:0000256" key="2">
    <source>
        <dbReference type="SAM" id="Phobius"/>
    </source>
</evidence>
<evidence type="ECO:0000313" key="4">
    <source>
        <dbReference type="Proteomes" id="UP000007799"/>
    </source>
</evidence>
<reference evidence="3" key="1">
    <citation type="submission" date="2009-08" db="EMBL/GenBank/DDBJ databases">
        <title>Annotation of Salpingoeca rosetta.</title>
        <authorList>
            <consortium name="The Broad Institute Genome Sequencing Platform"/>
            <person name="Russ C."/>
            <person name="Cuomo C."/>
            <person name="Burger G."/>
            <person name="Gray M.W."/>
            <person name="Holland P.W.H."/>
            <person name="King N."/>
            <person name="Lang F.B.F."/>
            <person name="Roger A.J."/>
            <person name="Ruiz-Trillo I."/>
            <person name="Young S.K."/>
            <person name="Zeng Q."/>
            <person name="Gargeya S."/>
            <person name="Alvarado L."/>
            <person name="Berlin A."/>
            <person name="Chapman S.B."/>
            <person name="Chen Z."/>
            <person name="Freedman E."/>
            <person name="Gellesch M."/>
            <person name="Goldberg J."/>
            <person name="Griggs A."/>
            <person name="Gujja S."/>
            <person name="Heilman E."/>
            <person name="Heiman D."/>
            <person name="Howarth C."/>
            <person name="Mehta T."/>
            <person name="Neiman D."/>
            <person name="Pearson M."/>
            <person name="Roberts A."/>
            <person name="Saif S."/>
            <person name="Shea T."/>
            <person name="Shenoy N."/>
            <person name="Sisk P."/>
            <person name="Stolte C."/>
            <person name="Sykes S."/>
            <person name="White J."/>
            <person name="Yandava C."/>
            <person name="Haas B."/>
            <person name="Nusbaum C."/>
            <person name="Birren B."/>
        </authorList>
    </citation>
    <scope>NUCLEOTIDE SEQUENCE</scope>
    <source>
        <strain evidence="3">ATCC 50818</strain>
    </source>
</reference>
<evidence type="ECO:0000256" key="1">
    <source>
        <dbReference type="SAM" id="MobiDB-lite"/>
    </source>
</evidence>
<dbReference type="KEGG" id="sre:PTSG_02089"/>
<feature type="compositionally biased region" description="Basic and acidic residues" evidence="1">
    <location>
        <begin position="156"/>
        <end position="169"/>
    </location>
</feature>
<dbReference type="InParanoid" id="F2U2L5"/>
<feature type="compositionally biased region" description="Polar residues" evidence="1">
    <location>
        <begin position="241"/>
        <end position="253"/>
    </location>
</feature>
<dbReference type="AlphaFoldDB" id="F2U2L5"/>
<feature type="transmembrane region" description="Helical" evidence="2">
    <location>
        <begin position="89"/>
        <end position="116"/>
    </location>
</feature>
<keyword evidence="2" id="KW-1133">Transmembrane helix</keyword>
<accession>F2U2L5</accession>
<evidence type="ECO:0000313" key="3">
    <source>
        <dbReference type="EMBL" id="EGD81370.1"/>
    </source>
</evidence>
<organism evidence="3 4">
    <name type="scientific">Salpingoeca rosetta (strain ATCC 50818 / BSB-021)</name>
    <dbReference type="NCBI Taxonomy" id="946362"/>
    <lineage>
        <taxon>Eukaryota</taxon>
        <taxon>Choanoflagellata</taxon>
        <taxon>Craspedida</taxon>
        <taxon>Salpingoecidae</taxon>
        <taxon>Salpingoeca</taxon>
    </lineage>
</organism>
<name>F2U2L5_SALR5</name>
<feature type="region of interest" description="Disordered" evidence="1">
    <location>
        <begin position="154"/>
        <end position="253"/>
    </location>
</feature>
<keyword evidence="4" id="KW-1185">Reference proteome</keyword>
<keyword evidence="2" id="KW-0812">Transmembrane</keyword>
<sequence>MRINFVSETYRKAFPFLRERFDMLGQYLGETDSEDILDDVEDELKDMLQDLLDNKLPFGSSRYSVVHTDHLSERLERKLRRYKNLKEHLSYGMSVFAICAVMAMCYGMGIVAMILAHRNKKDVDNKSAQALLGFSGLLASVSVMAAGLIFKRSKHKQDAAEKAAKTKEQADEEDEGSNQEGKGESGGKQGEGGSDKDGNEKGDKDQSRGQGQETEGGEETSDGGGEGDGDEGNGGARARGTHNTGEMLNASEV</sequence>
<proteinExistence type="predicted"/>
<feature type="transmembrane region" description="Helical" evidence="2">
    <location>
        <begin position="128"/>
        <end position="150"/>
    </location>
</feature>
<protein>
    <submittedName>
        <fullName evidence="3">Uncharacterized protein</fullName>
    </submittedName>
</protein>
<dbReference type="GeneID" id="16077165"/>
<dbReference type="EMBL" id="GL832959">
    <property type="protein sequence ID" value="EGD81370.1"/>
    <property type="molecule type" value="Genomic_DNA"/>
</dbReference>
<dbReference type="RefSeq" id="XP_004996574.1">
    <property type="nucleotide sequence ID" value="XM_004996517.1"/>
</dbReference>
<dbReference type="Proteomes" id="UP000007799">
    <property type="component" value="Unassembled WGS sequence"/>
</dbReference>